<dbReference type="AlphaFoldDB" id="A0AAJ0C0S5"/>
<dbReference type="FunFam" id="1.25.40.1010:FF:000002">
    <property type="entry name" value="N-terminal acetyltransferase catalytic subunit (NAT1)"/>
    <property type="match status" value="1"/>
</dbReference>
<feature type="compositionally biased region" description="Polar residues" evidence="4">
    <location>
        <begin position="577"/>
        <end position="587"/>
    </location>
</feature>
<evidence type="ECO:0000256" key="3">
    <source>
        <dbReference type="PROSITE-ProRule" id="PRU00339"/>
    </source>
</evidence>
<dbReference type="Pfam" id="PF12569">
    <property type="entry name" value="NatA_aux_su"/>
    <property type="match status" value="1"/>
</dbReference>
<dbReference type="EMBL" id="MU839006">
    <property type="protein sequence ID" value="KAK1768035.1"/>
    <property type="molecule type" value="Genomic_DNA"/>
</dbReference>
<evidence type="ECO:0000313" key="5">
    <source>
        <dbReference type="EMBL" id="KAK1768035.1"/>
    </source>
</evidence>
<dbReference type="PANTHER" id="PTHR22767">
    <property type="entry name" value="N-TERMINAL ACETYLTRANSFERASE-RELATED"/>
    <property type="match status" value="1"/>
</dbReference>
<protein>
    <submittedName>
        <fullName evidence="5">NMDA receptor-regulated protein 1</fullName>
    </submittedName>
</protein>
<dbReference type="PROSITE" id="PS50005">
    <property type="entry name" value="TPR"/>
    <property type="match status" value="2"/>
</dbReference>
<evidence type="ECO:0000256" key="2">
    <source>
        <dbReference type="ARBA" id="ARBA00022803"/>
    </source>
</evidence>
<feature type="compositionally biased region" description="Basic and acidic residues" evidence="4">
    <location>
        <begin position="603"/>
        <end position="640"/>
    </location>
</feature>
<keyword evidence="5" id="KW-0675">Receptor</keyword>
<evidence type="ECO:0000256" key="1">
    <source>
        <dbReference type="ARBA" id="ARBA00022737"/>
    </source>
</evidence>
<dbReference type="PANTHER" id="PTHR22767:SF2">
    <property type="entry name" value="N(ALPHA)-ACETYLTRANSFERASE 15_16, ISOFORM A"/>
    <property type="match status" value="1"/>
</dbReference>
<dbReference type="Pfam" id="PF13181">
    <property type="entry name" value="TPR_8"/>
    <property type="match status" value="1"/>
</dbReference>
<dbReference type="Pfam" id="PF13432">
    <property type="entry name" value="TPR_16"/>
    <property type="match status" value="1"/>
</dbReference>
<dbReference type="FunFam" id="1.25.40.1040:FF:000003">
    <property type="entry name" value="N-terminal acetyltransferase A, auxiliary subunit"/>
    <property type="match status" value="1"/>
</dbReference>
<evidence type="ECO:0000313" key="6">
    <source>
        <dbReference type="Proteomes" id="UP001244011"/>
    </source>
</evidence>
<dbReference type="InterPro" id="IPR019734">
    <property type="entry name" value="TPR_rpt"/>
</dbReference>
<sequence length="833" mass="94004">MPQPLSTREANLFRTIVRYYEDKQYKRGLKAADQILKKNPKHGDTSAMKALIMNAQGKTDEAFALAKEALTMDMKSHICWHVYGILYRTNKNFDEAIKAYKFALKLEPESQQIQRDLAILQIQMRDYQGYVQSRFAMLKARPQLRQSWTALAIAYHLAGNLSQAENILTTYENSLKTPPPKSDFESSEAALYKNSVIAEQGDIQRALEHLESIGKDNLDRLAVLELRARYLAQLERKEDAAKAYRALVERNSEHPDYYRALVEVVDLPEGDEIALKAVYDEYADKFPRCDAARRLPLDFLTGDAFRDSAKQYLTLMLNKGVPSTFANLKHLYSDSSKKDTLPVLVEEYIKEQRGIGESTEQVNGNSSKGQAAAFYFLAQHYSYHLSRDLEKAMDYVHKAIELAPEDVDFHMTKARIFKHHGNTQKAADAMDQARSLDTRDRYINTKAAKYQLRNNENEKALATMGMFTRAETVGGPLADLLDMQCIWFLTEDGEAYARRGNIGLALKRFHAVYNIFDIWQEDQFDFHSFSLRKGQVRAYIDMVRWEDQLREHPFYARVALDAIKIYLDLHDHQGVNGTNGVDGSQVNGDDAAERKKAAKKAKKEAQKAEREAAEKAAKQDPNKPGAKSKDAAEAAKKVDDDPNGLKLAATADPLGEATKFLGHLLQFSPKNIDAQIAGFEVFMRRKKYVLALRCLNAGLALNPQHPALHAQAVELRHVLNSKLDSLPPKAREVLEADFTAVPASADLKILNAEFREKHKDSAQHRIAAARAASILGDDSAKVERDLFDVLSSDLTTFADAVSILEVLKDWRSSEVAAFKKVAHEKWPEVTLFA</sequence>
<dbReference type="GO" id="GO:0031415">
    <property type="term" value="C:NatA complex"/>
    <property type="evidence" value="ECO:0007669"/>
    <property type="project" value="TreeGrafter"/>
</dbReference>
<keyword evidence="6" id="KW-1185">Reference proteome</keyword>
<comment type="caution">
    <text evidence="5">The sequence shown here is derived from an EMBL/GenBank/DDBJ whole genome shotgun (WGS) entry which is preliminary data.</text>
</comment>
<gene>
    <name evidence="5" type="ORF">QBC33DRAFT_536045</name>
</gene>
<feature type="region of interest" description="Disordered" evidence="4">
    <location>
        <begin position="577"/>
        <end position="644"/>
    </location>
</feature>
<evidence type="ECO:0000256" key="4">
    <source>
        <dbReference type="SAM" id="MobiDB-lite"/>
    </source>
</evidence>
<keyword evidence="1" id="KW-0677">Repeat</keyword>
<accession>A0AAJ0C0S5</accession>
<feature type="repeat" description="TPR" evidence="3">
    <location>
        <begin position="373"/>
        <end position="406"/>
    </location>
</feature>
<dbReference type="RefSeq" id="XP_060284248.1">
    <property type="nucleotide sequence ID" value="XM_060427672.1"/>
</dbReference>
<dbReference type="GeneID" id="85310859"/>
<feature type="repeat" description="TPR" evidence="3">
    <location>
        <begin position="77"/>
        <end position="110"/>
    </location>
</feature>
<dbReference type="Gene3D" id="1.25.40.1010">
    <property type="match status" value="1"/>
</dbReference>
<proteinExistence type="predicted"/>
<dbReference type="InterPro" id="IPR011990">
    <property type="entry name" value="TPR-like_helical_dom_sf"/>
</dbReference>
<dbReference type="SUPFAM" id="SSF48452">
    <property type="entry name" value="TPR-like"/>
    <property type="match status" value="2"/>
</dbReference>
<dbReference type="Proteomes" id="UP001244011">
    <property type="component" value="Unassembled WGS sequence"/>
</dbReference>
<dbReference type="InterPro" id="IPR021183">
    <property type="entry name" value="NatA_aux_su"/>
</dbReference>
<dbReference type="Gene3D" id="1.25.40.1040">
    <property type="match status" value="1"/>
</dbReference>
<name>A0AAJ0C0S5_9PEZI</name>
<organism evidence="5 6">
    <name type="scientific">Phialemonium atrogriseum</name>
    <dbReference type="NCBI Taxonomy" id="1093897"/>
    <lineage>
        <taxon>Eukaryota</taxon>
        <taxon>Fungi</taxon>
        <taxon>Dikarya</taxon>
        <taxon>Ascomycota</taxon>
        <taxon>Pezizomycotina</taxon>
        <taxon>Sordariomycetes</taxon>
        <taxon>Sordariomycetidae</taxon>
        <taxon>Cephalothecales</taxon>
        <taxon>Cephalothecaceae</taxon>
        <taxon>Phialemonium</taxon>
    </lineage>
</organism>
<keyword evidence="2 3" id="KW-0802">TPR repeat</keyword>
<reference evidence="5" key="1">
    <citation type="submission" date="2023-06" db="EMBL/GenBank/DDBJ databases">
        <title>Genome-scale phylogeny and comparative genomics of the fungal order Sordariales.</title>
        <authorList>
            <consortium name="Lawrence Berkeley National Laboratory"/>
            <person name="Hensen N."/>
            <person name="Bonometti L."/>
            <person name="Westerberg I."/>
            <person name="Brannstrom I.O."/>
            <person name="Guillou S."/>
            <person name="Cros-Aarteil S."/>
            <person name="Calhoun S."/>
            <person name="Haridas S."/>
            <person name="Kuo A."/>
            <person name="Mondo S."/>
            <person name="Pangilinan J."/>
            <person name="Riley R."/>
            <person name="Labutti K."/>
            <person name="Andreopoulos B."/>
            <person name="Lipzen A."/>
            <person name="Chen C."/>
            <person name="Yanf M."/>
            <person name="Daum C."/>
            <person name="Ng V."/>
            <person name="Clum A."/>
            <person name="Steindorff A."/>
            <person name="Ohm R."/>
            <person name="Martin F."/>
            <person name="Silar P."/>
            <person name="Natvig D."/>
            <person name="Lalanne C."/>
            <person name="Gautier V."/>
            <person name="Ament-Velasquez S.L."/>
            <person name="Kruys A."/>
            <person name="Hutchinson M.I."/>
            <person name="Powell A.J."/>
            <person name="Barry K."/>
            <person name="Miller A.N."/>
            <person name="Grigoriev I.V."/>
            <person name="Debuchy R."/>
            <person name="Gladieux P."/>
            <person name="Thoren M.H."/>
            <person name="Johannesson H."/>
        </authorList>
    </citation>
    <scope>NUCLEOTIDE SEQUENCE</scope>
    <source>
        <strain evidence="5">8032-3</strain>
    </source>
</reference>
<dbReference type="PIRSF" id="PIRSF000422">
    <property type="entry name" value="N-terminal-AcTrfase-A_aux_su"/>
    <property type="match status" value="1"/>
</dbReference>
<dbReference type="SMART" id="SM00028">
    <property type="entry name" value="TPR"/>
    <property type="match status" value="5"/>
</dbReference>